<evidence type="ECO:0000256" key="2">
    <source>
        <dbReference type="ARBA" id="ARBA00023315"/>
    </source>
</evidence>
<protein>
    <submittedName>
        <fullName evidence="4">Acetyltransferase (GNAT) family protein</fullName>
    </submittedName>
</protein>
<dbReference type="CDD" id="cd04301">
    <property type="entry name" value="NAT_SF"/>
    <property type="match status" value="1"/>
</dbReference>
<keyword evidence="5" id="KW-1185">Reference proteome</keyword>
<keyword evidence="1 4" id="KW-0808">Transferase</keyword>
<dbReference type="PANTHER" id="PTHR43877">
    <property type="entry name" value="AMINOALKYLPHOSPHONATE N-ACETYLTRANSFERASE-RELATED-RELATED"/>
    <property type="match status" value="1"/>
</dbReference>
<dbReference type="Gene3D" id="3.40.630.30">
    <property type="match status" value="1"/>
</dbReference>
<reference evidence="4 5" key="1">
    <citation type="submission" date="2019-06" db="EMBL/GenBank/DDBJ databases">
        <title>Sequencing the genomes of 1000 actinobacteria strains.</title>
        <authorList>
            <person name="Klenk H.-P."/>
        </authorList>
    </citation>
    <scope>NUCLEOTIDE SEQUENCE [LARGE SCALE GENOMIC DNA]</scope>
    <source>
        <strain evidence="4 5">DSM 45015</strain>
    </source>
</reference>
<dbReference type="InterPro" id="IPR050832">
    <property type="entry name" value="Bact_Acetyltransf"/>
</dbReference>
<dbReference type="RefSeq" id="WP_141925790.1">
    <property type="nucleotide sequence ID" value="NZ_VFQC01000002.1"/>
</dbReference>
<dbReference type="InterPro" id="IPR000182">
    <property type="entry name" value="GNAT_dom"/>
</dbReference>
<dbReference type="AlphaFoldDB" id="A0A543NAB6"/>
<dbReference type="EMBL" id="VFQC01000002">
    <property type="protein sequence ID" value="TQN28791.1"/>
    <property type="molecule type" value="Genomic_DNA"/>
</dbReference>
<sequence>MDTDTGTLRFRAAQAADTPHVVDLVNSAYRGNSSRGGWTTEANLLGGQRTDPDMVAELLAKPDTTLLLAESGGELAACCELRRSGDGDAYFGMLCVRPTMQGTGLGRAVLRRAERLAVRWWRARRMRMTVIRQREELVSWYERRGYERTGVTAPFPYGDERFGVPQRPDLEFTELARTLPPAGEDASPGEER</sequence>
<dbReference type="SUPFAM" id="SSF55729">
    <property type="entry name" value="Acyl-CoA N-acyltransferases (Nat)"/>
    <property type="match status" value="1"/>
</dbReference>
<gene>
    <name evidence="4" type="ORF">FHX37_4156</name>
</gene>
<dbReference type="OrthoDB" id="119501at2"/>
<dbReference type="Proteomes" id="UP000317422">
    <property type="component" value="Unassembled WGS sequence"/>
</dbReference>
<dbReference type="Pfam" id="PF00583">
    <property type="entry name" value="Acetyltransf_1"/>
    <property type="match status" value="1"/>
</dbReference>
<proteinExistence type="predicted"/>
<dbReference type="InterPro" id="IPR016181">
    <property type="entry name" value="Acyl_CoA_acyltransferase"/>
</dbReference>
<feature type="domain" description="N-acetyltransferase" evidence="3">
    <location>
        <begin position="8"/>
        <end position="171"/>
    </location>
</feature>
<evidence type="ECO:0000313" key="5">
    <source>
        <dbReference type="Proteomes" id="UP000317422"/>
    </source>
</evidence>
<evidence type="ECO:0000259" key="3">
    <source>
        <dbReference type="PROSITE" id="PS51186"/>
    </source>
</evidence>
<evidence type="ECO:0000256" key="1">
    <source>
        <dbReference type="ARBA" id="ARBA00022679"/>
    </source>
</evidence>
<organism evidence="4 5">
    <name type="scientific">Haloactinospora alba</name>
    <dbReference type="NCBI Taxonomy" id="405555"/>
    <lineage>
        <taxon>Bacteria</taxon>
        <taxon>Bacillati</taxon>
        <taxon>Actinomycetota</taxon>
        <taxon>Actinomycetes</taxon>
        <taxon>Streptosporangiales</taxon>
        <taxon>Nocardiopsidaceae</taxon>
        <taxon>Haloactinospora</taxon>
    </lineage>
</organism>
<accession>A0A543NAB6</accession>
<dbReference type="PANTHER" id="PTHR43877:SF2">
    <property type="entry name" value="AMINOALKYLPHOSPHONATE N-ACETYLTRANSFERASE-RELATED"/>
    <property type="match status" value="1"/>
</dbReference>
<name>A0A543NAB6_9ACTN</name>
<keyword evidence="2" id="KW-0012">Acyltransferase</keyword>
<dbReference type="PROSITE" id="PS51186">
    <property type="entry name" value="GNAT"/>
    <property type="match status" value="1"/>
</dbReference>
<comment type="caution">
    <text evidence="4">The sequence shown here is derived from an EMBL/GenBank/DDBJ whole genome shotgun (WGS) entry which is preliminary data.</text>
</comment>
<evidence type="ECO:0000313" key="4">
    <source>
        <dbReference type="EMBL" id="TQN28791.1"/>
    </source>
</evidence>
<dbReference type="GO" id="GO:0016747">
    <property type="term" value="F:acyltransferase activity, transferring groups other than amino-acyl groups"/>
    <property type="evidence" value="ECO:0007669"/>
    <property type="project" value="InterPro"/>
</dbReference>